<gene>
    <name evidence="1" type="ORF">GFH30_06375</name>
</gene>
<proteinExistence type="predicted"/>
<evidence type="ECO:0000313" key="2">
    <source>
        <dbReference type="Proteomes" id="UP000327478"/>
    </source>
</evidence>
<accession>A0ABX6CZT1</accession>
<reference evidence="1 2" key="1">
    <citation type="submission" date="2019-10" db="EMBL/GenBank/DDBJ databases">
        <authorList>
            <person name="Dong K."/>
        </authorList>
    </citation>
    <scope>NUCLEOTIDE SEQUENCE [LARGE SCALE GENOMIC DNA]</scope>
    <source>
        <strain evidence="2">dk386</strain>
    </source>
</reference>
<dbReference type="Proteomes" id="UP000327478">
    <property type="component" value="Chromosome"/>
</dbReference>
<dbReference type="RefSeq" id="WP_153371431.1">
    <property type="nucleotide sequence ID" value="NZ_CP045650.1"/>
</dbReference>
<name>A0ABX6CZT1_9GAMM</name>
<evidence type="ECO:0000313" key="1">
    <source>
        <dbReference type="EMBL" id="QGA11037.1"/>
    </source>
</evidence>
<organism evidence="1 2">
    <name type="scientific">Acinetobacter wanghuae</name>
    <dbReference type="NCBI Taxonomy" id="2662362"/>
    <lineage>
        <taxon>Bacteria</taxon>
        <taxon>Pseudomonadati</taxon>
        <taxon>Pseudomonadota</taxon>
        <taxon>Gammaproteobacteria</taxon>
        <taxon>Moraxellales</taxon>
        <taxon>Moraxellaceae</taxon>
        <taxon>Acinetobacter</taxon>
    </lineage>
</organism>
<dbReference type="InterPro" id="IPR010373">
    <property type="entry name" value="DUF968"/>
</dbReference>
<sequence length="101" mass="11655">MNKSKALSGNCRNPQRLVEIRKLPCVNCGRHPVDAAHSNFAEHGKGKGIKADDNYTIPLCRNCHMNFDLYVNKNRDESKEWFLKHLGTTERMLSSNDEEYF</sequence>
<protein>
    <submittedName>
        <fullName evidence="1">DUF968 domain-containing protein</fullName>
    </submittedName>
</protein>
<dbReference type="EMBL" id="CP045650">
    <property type="protein sequence ID" value="QGA11037.1"/>
    <property type="molecule type" value="Genomic_DNA"/>
</dbReference>
<dbReference type="Pfam" id="PF06147">
    <property type="entry name" value="DUF968"/>
    <property type="match status" value="1"/>
</dbReference>
<dbReference type="Gene3D" id="3.30.50.20">
    <property type="entry name" value="prophage-derive protein ybcO"/>
    <property type="match status" value="1"/>
</dbReference>
<keyword evidence="2" id="KW-1185">Reference proteome</keyword>